<evidence type="ECO:0000256" key="1">
    <source>
        <dbReference type="SAM" id="MobiDB-lite"/>
    </source>
</evidence>
<dbReference type="PaxDb" id="39947-A0A0P0WQV9"/>
<name>A0A0P0WQV9_ORYSJ</name>
<evidence type="ECO:0000313" key="2">
    <source>
        <dbReference type="EMBL" id="BAS95268.1"/>
    </source>
</evidence>
<reference evidence="2 3" key="2">
    <citation type="journal article" date="2013" name="Plant Cell Physiol.">
        <title>Rice Annotation Project Database (RAP-DB): an integrative and interactive database for rice genomics.</title>
        <authorList>
            <person name="Sakai H."/>
            <person name="Lee S.S."/>
            <person name="Tanaka T."/>
            <person name="Numa H."/>
            <person name="Kim J."/>
            <person name="Kawahara Y."/>
            <person name="Wakimoto H."/>
            <person name="Yang C.C."/>
            <person name="Iwamoto M."/>
            <person name="Abe T."/>
            <person name="Yamada Y."/>
            <person name="Muto A."/>
            <person name="Inokuchi H."/>
            <person name="Ikemura T."/>
            <person name="Matsumoto T."/>
            <person name="Sasaki T."/>
            <person name="Itoh T."/>
        </authorList>
    </citation>
    <scope>NUCLEOTIDE SEQUENCE [LARGE SCALE GENOMIC DNA]</scope>
    <source>
        <strain evidence="3">cv. Nipponbare</strain>
    </source>
</reference>
<protein>
    <submittedName>
        <fullName evidence="2">Os05g0556350 protein</fullName>
    </submittedName>
</protein>
<gene>
    <name evidence="2" type="ordered locus">Os05g0556350</name>
    <name evidence="2" type="ORF">OSNPB_050556350</name>
</gene>
<dbReference type="Gramene" id="Os05t0556350-01">
    <property type="protein sequence ID" value="Os05t0556350-01"/>
    <property type="gene ID" value="Os05g0556350"/>
</dbReference>
<dbReference type="EMBL" id="AP014961">
    <property type="protein sequence ID" value="BAS95268.1"/>
    <property type="molecule type" value="Genomic_DNA"/>
</dbReference>
<dbReference type="InParanoid" id="A0A0P0WQV9"/>
<reference evidence="2 3" key="3">
    <citation type="journal article" date="2013" name="Rice">
        <title>Improvement of the Oryza sativa Nipponbare reference genome using next generation sequence and optical map data.</title>
        <authorList>
            <person name="Kawahara Y."/>
            <person name="de la Bastide M."/>
            <person name="Hamilton J.P."/>
            <person name="Kanamori H."/>
            <person name="McCombie W.R."/>
            <person name="Ouyang S."/>
            <person name="Schwartz D.C."/>
            <person name="Tanaka T."/>
            <person name="Wu J."/>
            <person name="Zhou S."/>
            <person name="Childs K.L."/>
            <person name="Davidson R.M."/>
            <person name="Lin H."/>
            <person name="Quesada-Ocampo L."/>
            <person name="Vaillancourt B."/>
            <person name="Sakai H."/>
            <person name="Lee S.S."/>
            <person name="Kim J."/>
            <person name="Numa H."/>
            <person name="Itoh T."/>
            <person name="Buell C.R."/>
            <person name="Matsumoto T."/>
        </authorList>
    </citation>
    <scope>NUCLEOTIDE SEQUENCE [LARGE SCALE GENOMIC DNA]</scope>
    <source>
        <strain evidence="3">cv. Nipponbare</strain>
    </source>
</reference>
<dbReference type="Proteomes" id="UP000059680">
    <property type="component" value="Chromosome 5"/>
</dbReference>
<sequence>MTWSGLADVAVGSSSGKMRWSSRFTVVRTHRGFARLLASSDTWTLQKRGWRTRVASSPARAAATSTRAPSPITATM</sequence>
<reference evidence="3" key="1">
    <citation type="journal article" date="2005" name="Nature">
        <title>The map-based sequence of the rice genome.</title>
        <authorList>
            <consortium name="International rice genome sequencing project (IRGSP)"/>
            <person name="Matsumoto T."/>
            <person name="Wu J."/>
            <person name="Kanamori H."/>
            <person name="Katayose Y."/>
            <person name="Fujisawa M."/>
            <person name="Namiki N."/>
            <person name="Mizuno H."/>
            <person name="Yamamoto K."/>
            <person name="Antonio B.A."/>
            <person name="Baba T."/>
            <person name="Sakata K."/>
            <person name="Nagamura Y."/>
            <person name="Aoki H."/>
            <person name="Arikawa K."/>
            <person name="Arita K."/>
            <person name="Bito T."/>
            <person name="Chiden Y."/>
            <person name="Fujitsuka N."/>
            <person name="Fukunaka R."/>
            <person name="Hamada M."/>
            <person name="Harada C."/>
            <person name="Hayashi A."/>
            <person name="Hijishita S."/>
            <person name="Honda M."/>
            <person name="Hosokawa S."/>
            <person name="Ichikawa Y."/>
            <person name="Idonuma A."/>
            <person name="Iijima M."/>
            <person name="Ikeda M."/>
            <person name="Ikeno M."/>
            <person name="Ito K."/>
            <person name="Ito S."/>
            <person name="Ito T."/>
            <person name="Ito Y."/>
            <person name="Ito Y."/>
            <person name="Iwabuchi A."/>
            <person name="Kamiya K."/>
            <person name="Karasawa W."/>
            <person name="Kurita K."/>
            <person name="Katagiri S."/>
            <person name="Kikuta A."/>
            <person name="Kobayashi H."/>
            <person name="Kobayashi N."/>
            <person name="Machita K."/>
            <person name="Maehara T."/>
            <person name="Masukawa M."/>
            <person name="Mizubayashi T."/>
            <person name="Mukai Y."/>
            <person name="Nagasaki H."/>
            <person name="Nagata Y."/>
            <person name="Naito S."/>
            <person name="Nakashima M."/>
            <person name="Nakama Y."/>
            <person name="Nakamichi Y."/>
            <person name="Nakamura M."/>
            <person name="Meguro A."/>
            <person name="Negishi M."/>
            <person name="Ohta I."/>
            <person name="Ohta T."/>
            <person name="Okamoto M."/>
            <person name="Ono N."/>
            <person name="Saji S."/>
            <person name="Sakaguchi M."/>
            <person name="Sakai K."/>
            <person name="Shibata M."/>
            <person name="Shimokawa T."/>
            <person name="Song J."/>
            <person name="Takazaki Y."/>
            <person name="Terasawa K."/>
            <person name="Tsugane M."/>
            <person name="Tsuji K."/>
            <person name="Ueda S."/>
            <person name="Waki K."/>
            <person name="Yamagata H."/>
            <person name="Yamamoto M."/>
            <person name="Yamamoto S."/>
            <person name="Yamane H."/>
            <person name="Yoshiki S."/>
            <person name="Yoshihara R."/>
            <person name="Yukawa K."/>
            <person name="Zhong H."/>
            <person name="Yano M."/>
            <person name="Yuan Q."/>
            <person name="Ouyang S."/>
            <person name="Liu J."/>
            <person name="Jones K.M."/>
            <person name="Gansberger K."/>
            <person name="Moffat K."/>
            <person name="Hill J."/>
            <person name="Bera J."/>
            <person name="Fadrosh D."/>
            <person name="Jin S."/>
            <person name="Johri S."/>
            <person name="Kim M."/>
            <person name="Overton L."/>
            <person name="Reardon M."/>
            <person name="Tsitrin T."/>
            <person name="Vuong H."/>
            <person name="Weaver B."/>
            <person name="Ciecko A."/>
            <person name="Tallon L."/>
            <person name="Jackson J."/>
            <person name="Pai G."/>
            <person name="Aken S.V."/>
            <person name="Utterback T."/>
            <person name="Reidmuller S."/>
            <person name="Feldblyum T."/>
            <person name="Hsiao J."/>
            <person name="Zismann V."/>
            <person name="Iobst S."/>
            <person name="de Vazeille A.R."/>
            <person name="Buell C.R."/>
            <person name="Ying K."/>
            <person name="Li Y."/>
            <person name="Lu T."/>
            <person name="Huang Y."/>
            <person name="Zhao Q."/>
            <person name="Feng Q."/>
            <person name="Zhang L."/>
            <person name="Zhu J."/>
            <person name="Weng Q."/>
            <person name="Mu J."/>
            <person name="Lu Y."/>
            <person name="Fan D."/>
            <person name="Liu Y."/>
            <person name="Guan J."/>
            <person name="Zhang Y."/>
            <person name="Yu S."/>
            <person name="Liu X."/>
            <person name="Zhang Y."/>
            <person name="Hong G."/>
            <person name="Han B."/>
            <person name="Choisne N."/>
            <person name="Demange N."/>
            <person name="Orjeda G."/>
            <person name="Samain S."/>
            <person name="Cattolico L."/>
            <person name="Pelletier E."/>
            <person name="Couloux A."/>
            <person name="Segurens B."/>
            <person name="Wincker P."/>
            <person name="D'Hont A."/>
            <person name="Scarpelli C."/>
            <person name="Weissenbach J."/>
            <person name="Salanoubat M."/>
            <person name="Quetier F."/>
            <person name="Yu Y."/>
            <person name="Kim H.R."/>
            <person name="Rambo T."/>
            <person name="Currie J."/>
            <person name="Collura K."/>
            <person name="Luo M."/>
            <person name="Yang T."/>
            <person name="Ammiraju J.S.S."/>
            <person name="Engler F."/>
            <person name="Soderlund C."/>
            <person name="Wing R.A."/>
            <person name="Palmer L.E."/>
            <person name="de la Bastide M."/>
            <person name="Spiegel L."/>
            <person name="Nascimento L."/>
            <person name="Zutavern T."/>
            <person name="O'Shaughnessy A."/>
            <person name="Dike S."/>
            <person name="Dedhia N."/>
            <person name="Preston R."/>
            <person name="Balija V."/>
            <person name="McCombie W.R."/>
            <person name="Chow T."/>
            <person name="Chen H."/>
            <person name="Chung M."/>
            <person name="Chen C."/>
            <person name="Shaw J."/>
            <person name="Wu H."/>
            <person name="Hsiao K."/>
            <person name="Chao Y."/>
            <person name="Chu M."/>
            <person name="Cheng C."/>
            <person name="Hour A."/>
            <person name="Lee P."/>
            <person name="Lin S."/>
            <person name="Lin Y."/>
            <person name="Liou J."/>
            <person name="Liu S."/>
            <person name="Hsing Y."/>
            <person name="Raghuvanshi S."/>
            <person name="Mohanty A."/>
            <person name="Bharti A.K."/>
            <person name="Gaur A."/>
            <person name="Gupta V."/>
            <person name="Kumar D."/>
            <person name="Ravi V."/>
            <person name="Vij S."/>
            <person name="Kapur A."/>
            <person name="Khurana P."/>
            <person name="Khurana P."/>
            <person name="Khurana J.P."/>
            <person name="Tyagi A.K."/>
            <person name="Gaikwad K."/>
            <person name="Singh A."/>
            <person name="Dalal V."/>
            <person name="Srivastava S."/>
            <person name="Dixit A."/>
            <person name="Pal A.K."/>
            <person name="Ghazi I.A."/>
            <person name="Yadav M."/>
            <person name="Pandit A."/>
            <person name="Bhargava A."/>
            <person name="Sureshbabu K."/>
            <person name="Batra K."/>
            <person name="Sharma T.R."/>
            <person name="Mohapatra T."/>
            <person name="Singh N.K."/>
            <person name="Messing J."/>
            <person name="Nelson A.B."/>
            <person name="Fuks G."/>
            <person name="Kavchok S."/>
            <person name="Keizer G."/>
            <person name="Linton E."/>
            <person name="Llaca V."/>
            <person name="Song R."/>
            <person name="Tanyolac B."/>
            <person name="Young S."/>
            <person name="Ho-Il K."/>
            <person name="Hahn J.H."/>
            <person name="Sangsakoo G."/>
            <person name="Vanavichit A."/>
            <person name="de Mattos Luiz.A.T."/>
            <person name="Zimmer P.D."/>
            <person name="Malone G."/>
            <person name="Dellagostin O."/>
            <person name="de Oliveira A.C."/>
            <person name="Bevan M."/>
            <person name="Bancroft I."/>
            <person name="Minx P."/>
            <person name="Cordum H."/>
            <person name="Wilson R."/>
            <person name="Cheng Z."/>
            <person name="Jin W."/>
            <person name="Jiang J."/>
            <person name="Leong S.A."/>
            <person name="Iwama H."/>
            <person name="Gojobori T."/>
            <person name="Itoh T."/>
            <person name="Niimura Y."/>
            <person name="Fujii Y."/>
            <person name="Habara T."/>
            <person name="Sakai H."/>
            <person name="Sato Y."/>
            <person name="Wilson G."/>
            <person name="Kumar K."/>
            <person name="McCouch S."/>
            <person name="Juretic N."/>
            <person name="Hoen D."/>
            <person name="Wright S."/>
            <person name="Bruskiewich R."/>
            <person name="Bureau T."/>
            <person name="Miyao A."/>
            <person name="Hirochika H."/>
            <person name="Nishikawa T."/>
            <person name="Kadowaki K."/>
            <person name="Sugiura M."/>
            <person name="Burr B."/>
            <person name="Sasaki T."/>
        </authorList>
    </citation>
    <scope>NUCLEOTIDE SEQUENCE [LARGE SCALE GENOMIC DNA]</scope>
    <source>
        <strain evidence="3">cv. Nipponbare</strain>
    </source>
</reference>
<keyword evidence="3" id="KW-1185">Reference proteome</keyword>
<proteinExistence type="predicted"/>
<organism evidence="2 3">
    <name type="scientific">Oryza sativa subsp. japonica</name>
    <name type="common">Rice</name>
    <dbReference type="NCBI Taxonomy" id="39947"/>
    <lineage>
        <taxon>Eukaryota</taxon>
        <taxon>Viridiplantae</taxon>
        <taxon>Streptophyta</taxon>
        <taxon>Embryophyta</taxon>
        <taxon>Tracheophyta</taxon>
        <taxon>Spermatophyta</taxon>
        <taxon>Magnoliopsida</taxon>
        <taxon>Liliopsida</taxon>
        <taxon>Poales</taxon>
        <taxon>Poaceae</taxon>
        <taxon>BOP clade</taxon>
        <taxon>Oryzoideae</taxon>
        <taxon>Oryzeae</taxon>
        <taxon>Oryzinae</taxon>
        <taxon>Oryza</taxon>
        <taxon>Oryza sativa</taxon>
    </lineage>
</organism>
<feature type="region of interest" description="Disordered" evidence="1">
    <location>
        <begin position="55"/>
        <end position="76"/>
    </location>
</feature>
<accession>A0A0P0WQV9</accession>
<evidence type="ECO:0000313" key="3">
    <source>
        <dbReference type="Proteomes" id="UP000059680"/>
    </source>
</evidence>
<dbReference type="AlphaFoldDB" id="A0A0P0WQV9"/>